<keyword evidence="4 16" id="KW-0812">Transmembrane</keyword>
<evidence type="ECO:0000256" key="15">
    <source>
        <dbReference type="PROSITE-ProRule" id="PRU00043"/>
    </source>
</evidence>
<dbReference type="FunFam" id="2.60.40.60:FF:000014">
    <property type="entry name" value="Cadherin 8"/>
    <property type="match status" value="1"/>
</dbReference>
<evidence type="ECO:0000256" key="13">
    <source>
        <dbReference type="ARBA" id="ARBA00037319"/>
    </source>
</evidence>
<dbReference type="PROSITE" id="PS50268">
    <property type="entry name" value="CADHERIN_2"/>
    <property type="match status" value="5"/>
</dbReference>
<dbReference type="Pfam" id="PF00028">
    <property type="entry name" value="Cadherin"/>
    <property type="match status" value="5"/>
</dbReference>
<dbReference type="FunFam" id="2.60.40.60:FF:000008">
    <property type="entry name" value="Cadherin 24"/>
    <property type="match status" value="1"/>
</dbReference>
<dbReference type="Gene3D" id="2.60.40.60">
    <property type="entry name" value="Cadherins"/>
    <property type="match status" value="5"/>
</dbReference>
<dbReference type="GO" id="GO:0016339">
    <property type="term" value="P:calcium-dependent cell-cell adhesion via plasma membrane cell adhesion molecules"/>
    <property type="evidence" value="ECO:0007669"/>
    <property type="project" value="TreeGrafter"/>
</dbReference>
<keyword evidence="2" id="KW-1003">Cell membrane</keyword>
<keyword evidence="11 17" id="KW-0472">Membrane</keyword>
<evidence type="ECO:0000256" key="14">
    <source>
        <dbReference type="ARBA" id="ARBA00069586"/>
    </source>
</evidence>
<dbReference type="GO" id="GO:0008013">
    <property type="term" value="F:beta-catenin binding"/>
    <property type="evidence" value="ECO:0007669"/>
    <property type="project" value="TreeGrafter"/>
</dbReference>
<feature type="domain" description="Cadherin" evidence="19">
    <location>
        <begin position="479"/>
        <end position="559"/>
    </location>
</feature>
<evidence type="ECO:0000256" key="8">
    <source>
        <dbReference type="ARBA" id="ARBA00022837"/>
    </source>
</evidence>
<dbReference type="Pfam" id="PF01049">
    <property type="entry name" value="CADH_Y-type_LIR"/>
    <property type="match status" value="1"/>
</dbReference>
<dbReference type="OrthoDB" id="6252479at2759"/>
<dbReference type="PANTHER" id="PTHR24027:SF290">
    <property type="entry name" value="CADHERIN-10"/>
    <property type="match status" value="1"/>
</dbReference>
<evidence type="ECO:0000256" key="4">
    <source>
        <dbReference type="ARBA" id="ARBA00022692"/>
    </source>
</evidence>
<dbReference type="SMART" id="SM00112">
    <property type="entry name" value="CA"/>
    <property type="match status" value="5"/>
</dbReference>
<dbReference type="GO" id="GO:0099560">
    <property type="term" value="P:synaptic membrane adhesion"/>
    <property type="evidence" value="ECO:0007669"/>
    <property type="project" value="TreeGrafter"/>
</dbReference>
<keyword evidence="12" id="KW-0325">Glycoprotein</keyword>
<evidence type="ECO:0000256" key="3">
    <source>
        <dbReference type="ARBA" id="ARBA00022685"/>
    </source>
</evidence>
<dbReference type="AlphaFoldDB" id="A0A8C4VH58"/>
<reference evidence="20" key="3">
    <citation type="submission" date="2025-09" db="UniProtKB">
        <authorList>
            <consortium name="Ensembl"/>
        </authorList>
    </citation>
    <scope>IDENTIFICATION</scope>
</reference>
<reference evidence="20" key="1">
    <citation type="submission" date="2019-06" db="EMBL/GenBank/DDBJ databases">
        <title>G10K-VGP Goodes thornscrub tortoise genome, primary haplotype.</title>
        <authorList>
            <person name="Murphy B."/>
            <person name="Edwards T."/>
            <person name="Rhie A."/>
            <person name="Koren S."/>
            <person name="Phillippy A."/>
            <person name="Fedrigo O."/>
            <person name="Haase B."/>
            <person name="Mountcastle J."/>
            <person name="Lewin H."/>
            <person name="Damas J."/>
            <person name="Howe K."/>
            <person name="Formenti G."/>
            <person name="Myers G."/>
            <person name="Durbin R."/>
            <person name="Jarvis E.D."/>
        </authorList>
    </citation>
    <scope>NUCLEOTIDE SEQUENCE [LARGE SCALE GENOMIC DNA]</scope>
</reference>
<dbReference type="GO" id="GO:0045296">
    <property type="term" value="F:cadherin binding"/>
    <property type="evidence" value="ECO:0007669"/>
    <property type="project" value="TreeGrafter"/>
</dbReference>
<dbReference type="Proteomes" id="UP000694390">
    <property type="component" value="Chromosome 2"/>
</dbReference>
<dbReference type="FunFam" id="2.60.40.60:FF:000009">
    <property type="entry name" value="Cadherin 24"/>
    <property type="match status" value="1"/>
</dbReference>
<dbReference type="SUPFAM" id="SSF49313">
    <property type="entry name" value="Cadherin-like"/>
    <property type="match status" value="5"/>
</dbReference>
<evidence type="ECO:0000256" key="9">
    <source>
        <dbReference type="ARBA" id="ARBA00022889"/>
    </source>
</evidence>
<dbReference type="GO" id="GO:0000902">
    <property type="term" value="P:cell morphogenesis"/>
    <property type="evidence" value="ECO:0007669"/>
    <property type="project" value="TreeGrafter"/>
</dbReference>
<dbReference type="GO" id="GO:0034332">
    <property type="term" value="P:adherens junction organization"/>
    <property type="evidence" value="ECO:0007669"/>
    <property type="project" value="TreeGrafter"/>
</dbReference>
<dbReference type="InterPro" id="IPR015919">
    <property type="entry name" value="Cadherin-like_sf"/>
</dbReference>
<dbReference type="PRINTS" id="PR00205">
    <property type="entry name" value="CADHERIN"/>
</dbReference>
<dbReference type="InterPro" id="IPR020894">
    <property type="entry name" value="Cadherin_CS"/>
</dbReference>
<keyword evidence="3" id="KW-0165">Cleavage on pair of basic residues</keyword>
<evidence type="ECO:0000256" key="5">
    <source>
        <dbReference type="ARBA" id="ARBA00022723"/>
    </source>
</evidence>
<keyword evidence="10 17" id="KW-1133">Transmembrane helix</keyword>
<dbReference type="GO" id="GO:0005912">
    <property type="term" value="C:adherens junction"/>
    <property type="evidence" value="ECO:0007669"/>
    <property type="project" value="TreeGrafter"/>
</dbReference>
<dbReference type="Gene3D" id="4.10.900.10">
    <property type="entry name" value="TCF3-CBD (Catenin binding domain)"/>
    <property type="match status" value="1"/>
</dbReference>
<dbReference type="GO" id="GO:0007156">
    <property type="term" value="P:homophilic cell adhesion via plasma membrane adhesion molecules"/>
    <property type="evidence" value="ECO:0007669"/>
    <property type="project" value="InterPro"/>
</dbReference>
<keyword evidence="9 16" id="KW-0130">Cell adhesion</keyword>
<dbReference type="PANTHER" id="PTHR24027">
    <property type="entry name" value="CADHERIN-23"/>
    <property type="match status" value="1"/>
</dbReference>
<organism evidence="20 21">
    <name type="scientific">Gopherus evgoodei</name>
    <name type="common">Goodes thornscrub tortoise</name>
    <dbReference type="NCBI Taxonomy" id="1825980"/>
    <lineage>
        <taxon>Eukaryota</taxon>
        <taxon>Metazoa</taxon>
        <taxon>Chordata</taxon>
        <taxon>Craniata</taxon>
        <taxon>Vertebrata</taxon>
        <taxon>Euteleostomi</taxon>
        <taxon>Archelosauria</taxon>
        <taxon>Testudinata</taxon>
        <taxon>Testudines</taxon>
        <taxon>Cryptodira</taxon>
        <taxon>Durocryptodira</taxon>
        <taxon>Testudinoidea</taxon>
        <taxon>Testudinidae</taxon>
        <taxon>Gopherus</taxon>
    </lineage>
</organism>
<evidence type="ECO:0000256" key="11">
    <source>
        <dbReference type="ARBA" id="ARBA00023136"/>
    </source>
</evidence>
<feature type="domain" description="Cadherin" evidence="19">
    <location>
        <begin position="277"/>
        <end position="359"/>
    </location>
</feature>
<proteinExistence type="predicted"/>
<evidence type="ECO:0000256" key="17">
    <source>
        <dbReference type="SAM" id="Phobius"/>
    </source>
</evidence>
<evidence type="ECO:0000256" key="16">
    <source>
        <dbReference type="RuleBase" id="RU003318"/>
    </source>
</evidence>
<dbReference type="GO" id="GO:0005509">
    <property type="term" value="F:calcium ion binding"/>
    <property type="evidence" value="ECO:0007669"/>
    <property type="project" value="UniProtKB-UniRule"/>
</dbReference>
<dbReference type="InterPro" id="IPR039808">
    <property type="entry name" value="Cadherin"/>
</dbReference>
<comment type="subcellular location">
    <subcellularLocation>
        <location evidence="1 16">Cell membrane</location>
        <topology evidence="1 16">Single-pass type I membrane protein</topology>
    </subcellularLocation>
</comment>
<evidence type="ECO:0000256" key="12">
    <source>
        <dbReference type="ARBA" id="ARBA00023180"/>
    </source>
</evidence>
<dbReference type="CDD" id="cd11304">
    <property type="entry name" value="Cadherin_repeat"/>
    <property type="match status" value="4"/>
</dbReference>
<evidence type="ECO:0000256" key="6">
    <source>
        <dbReference type="ARBA" id="ARBA00022729"/>
    </source>
</evidence>
<sequence length="745" mass="83704">MIIQQVLLLLLLWMCLPHSCYAEMLFRRTTDHQPKGFVARVSGSDGKALHRQKRGWMWNQFFLLEEYTGSDYQYVGKLHSDQDKGDGSLKYILSGDGAGTLFIIDEKTGDIHATRRIDREEKAFYTLRAQAINRRTLRPVEPESEFVIKIHDINDNEPTFPEEIYTASVPEMSVVGTSVVQVTATDADDPSYGNSARVIYSILQGQPYFSVEPETGIIRTYQVVIQAKDMGGQMGGLSGTTTVNITLTDVNDNPPRFPQNTIHLRIPESSPVGTALGKMEYRIVDGDGTDMFDIVTRRTHRNGIITVHKPLDYETRRLYTLKVEAENTYVDPRFYYLGPFKDTTIVKISVEDVDEPPVFSRSSYLFEVHEDIEVGTIIGTVMARDPDSASSPIRFSLDRHTDLDRIFNIHSGNGSIYTSKPLDREISQWHNLSVIAAEISNIKSSCWCSIHLFIHLRPLQELIQTISAVDKDDPLGGQKFFFSLAAVNSNFTVQDNEDNTARILTRRNGFSRHEISTYFLPVVISDNDYPIQSSTGTLTIRVCTCDNRGNMQSCNAEALLLPAGLSTGALIAILLCIIILLVIVVLFAALKRQRKKEPLILSKEDIRDNIVSYNDEGGGEEDTQAFDIGTLRNPAAIEDKKLRRDIIPETLFIPRRTPSAPNNTDVRDFINQRLKEHDTDPSAPPYDSLATYAYEGNDSIAESLSSLESGTTEGDQNYDYLREWGPRFNKLAEMYGGGESDKDIS</sequence>
<feature type="domain" description="Cadherin" evidence="19">
    <location>
        <begin position="80"/>
        <end position="160"/>
    </location>
</feature>
<keyword evidence="6 18" id="KW-0732">Signal</keyword>
<dbReference type="GO" id="GO:0016342">
    <property type="term" value="C:catenin complex"/>
    <property type="evidence" value="ECO:0007669"/>
    <property type="project" value="TreeGrafter"/>
</dbReference>
<keyword evidence="21" id="KW-1185">Reference proteome</keyword>
<reference evidence="20" key="2">
    <citation type="submission" date="2025-08" db="UniProtKB">
        <authorList>
            <consortium name="Ensembl"/>
        </authorList>
    </citation>
    <scope>IDENTIFICATION</scope>
</reference>
<feature type="transmembrane region" description="Helical" evidence="17">
    <location>
        <begin position="559"/>
        <end position="590"/>
    </location>
</feature>
<keyword evidence="7" id="KW-0677">Repeat</keyword>
<dbReference type="PROSITE" id="PS00232">
    <property type="entry name" value="CADHERIN_1"/>
    <property type="match status" value="1"/>
</dbReference>
<dbReference type="Ensembl" id="ENSGEVT00005000827.1">
    <property type="protein sequence ID" value="ENSGEVP00005000772.1"/>
    <property type="gene ID" value="ENSGEVG00005000637.1"/>
</dbReference>
<dbReference type="FunFam" id="2.60.40.60:FF:000017">
    <property type="entry name" value="Cadherin 24"/>
    <property type="match status" value="1"/>
</dbReference>
<evidence type="ECO:0000259" key="19">
    <source>
        <dbReference type="PROSITE" id="PS50268"/>
    </source>
</evidence>
<feature type="chain" id="PRO_5034784990" description="Cadherin-10" evidence="18">
    <location>
        <begin position="23"/>
        <end position="745"/>
    </location>
</feature>
<dbReference type="GO" id="GO:0044331">
    <property type="term" value="P:cell-cell adhesion mediated by cadherin"/>
    <property type="evidence" value="ECO:0007669"/>
    <property type="project" value="TreeGrafter"/>
</dbReference>
<evidence type="ECO:0000256" key="2">
    <source>
        <dbReference type="ARBA" id="ARBA00022475"/>
    </source>
</evidence>
<feature type="domain" description="Cadherin" evidence="19">
    <location>
        <begin position="360"/>
        <end position="480"/>
    </location>
</feature>
<evidence type="ECO:0000256" key="1">
    <source>
        <dbReference type="ARBA" id="ARBA00004251"/>
    </source>
</evidence>
<evidence type="ECO:0000256" key="18">
    <source>
        <dbReference type="SAM" id="SignalP"/>
    </source>
</evidence>
<keyword evidence="5" id="KW-0479">Metal-binding</keyword>
<dbReference type="FunFam" id="4.10.900.10:FF:000006">
    <property type="entry name" value="Cadherin-9 preproprotein"/>
    <property type="match status" value="1"/>
</dbReference>
<dbReference type="GO" id="GO:0016477">
    <property type="term" value="P:cell migration"/>
    <property type="evidence" value="ECO:0007669"/>
    <property type="project" value="TreeGrafter"/>
</dbReference>
<dbReference type="GO" id="GO:0007043">
    <property type="term" value="P:cell-cell junction assembly"/>
    <property type="evidence" value="ECO:0007669"/>
    <property type="project" value="TreeGrafter"/>
</dbReference>
<evidence type="ECO:0000313" key="21">
    <source>
        <dbReference type="Proteomes" id="UP000694390"/>
    </source>
</evidence>
<accession>A0A8C4VH58</accession>
<dbReference type="FunFam" id="2.60.40.60:FF:000012">
    <property type="entry name" value="Cadherin 24"/>
    <property type="match status" value="1"/>
</dbReference>
<dbReference type="InterPro" id="IPR000233">
    <property type="entry name" value="Cadherin_Y-type_LIR"/>
</dbReference>
<protein>
    <recommendedName>
        <fullName evidence="14">Cadherin-10</fullName>
    </recommendedName>
</protein>
<dbReference type="InterPro" id="IPR027397">
    <property type="entry name" value="Catenin-bd_sf"/>
</dbReference>
<dbReference type="InterPro" id="IPR002126">
    <property type="entry name" value="Cadherin-like_dom"/>
</dbReference>
<dbReference type="GeneTree" id="ENSGT00940000154187"/>
<gene>
    <name evidence="20" type="primary">CDH10</name>
</gene>
<evidence type="ECO:0000313" key="20">
    <source>
        <dbReference type="Ensembl" id="ENSGEVP00005000772.1"/>
    </source>
</evidence>
<feature type="domain" description="Cadherin" evidence="19">
    <location>
        <begin position="161"/>
        <end position="257"/>
    </location>
</feature>
<evidence type="ECO:0000256" key="10">
    <source>
        <dbReference type="ARBA" id="ARBA00022989"/>
    </source>
</evidence>
<feature type="signal peptide" evidence="18">
    <location>
        <begin position="1"/>
        <end position="22"/>
    </location>
</feature>
<comment type="function">
    <text evidence="13">Cadherins are calcium-dependent cell adhesion proteins. They preferentially interact with themselves in a homophilic manner in connecting cells; cadherins may thus contribute to the sorting of heterogeneous cell types.</text>
</comment>
<name>A0A8C4VH58_9SAUR</name>
<keyword evidence="8 15" id="KW-0106">Calcium</keyword>
<evidence type="ECO:0000256" key="7">
    <source>
        <dbReference type="ARBA" id="ARBA00022737"/>
    </source>
</evidence>